<dbReference type="EMBL" id="BPLQ01002101">
    <property type="protein sequence ID" value="GIX88667.1"/>
    <property type="molecule type" value="Genomic_DNA"/>
</dbReference>
<dbReference type="Proteomes" id="UP001054837">
    <property type="component" value="Unassembled WGS sequence"/>
</dbReference>
<organism evidence="1 2">
    <name type="scientific">Caerostris darwini</name>
    <dbReference type="NCBI Taxonomy" id="1538125"/>
    <lineage>
        <taxon>Eukaryota</taxon>
        <taxon>Metazoa</taxon>
        <taxon>Ecdysozoa</taxon>
        <taxon>Arthropoda</taxon>
        <taxon>Chelicerata</taxon>
        <taxon>Arachnida</taxon>
        <taxon>Araneae</taxon>
        <taxon>Araneomorphae</taxon>
        <taxon>Entelegynae</taxon>
        <taxon>Araneoidea</taxon>
        <taxon>Araneidae</taxon>
        <taxon>Caerostris</taxon>
    </lineage>
</organism>
<comment type="caution">
    <text evidence="1">The sequence shown here is derived from an EMBL/GenBank/DDBJ whole genome shotgun (WGS) entry which is preliminary data.</text>
</comment>
<gene>
    <name evidence="1" type="ORF">CDAR_106191</name>
</gene>
<evidence type="ECO:0000313" key="2">
    <source>
        <dbReference type="Proteomes" id="UP001054837"/>
    </source>
</evidence>
<evidence type="ECO:0000313" key="1">
    <source>
        <dbReference type="EMBL" id="GIX88667.1"/>
    </source>
</evidence>
<name>A0AAV4NUW9_9ARAC</name>
<dbReference type="AlphaFoldDB" id="A0AAV4NUW9"/>
<keyword evidence="2" id="KW-1185">Reference proteome</keyword>
<accession>A0AAV4NUW9</accession>
<protein>
    <submittedName>
        <fullName evidence="1">Uncharacterized protein</fullName>
    </submittedName>
</protein>
<proteinExistence type="predicted"/>
<sequence>MWFMHDGTTIYFSIKWGNHRHARYAGMMIQDIAPAAWPPISLDLQFLLGPNTLFNPTGVLSHWLQFTILFYNTQMETLEERISTCYGLADANAAALASAKP</sequence>
<reference evidence="1 2" key="1">
    <citation type="submission" date="2021-06" db="EMBL/GenBank/DDBJ databases">
        <title>Caerostris darwini draft genome.</title>
        <authorList>
            <person name="Kono N."/>
            <person name="Arakawa K."/>
        </authorList>
    </citation>
    <scope>NUCLEOTIDE SEQUENCE [LARGE SCALE GENOMIC DNA]</scope>
</reference>